<keyword evidence="1" id="KW-0812">Transmembrane</keyword>
<evidence type="ECO:0000313" key="3">
    <source>
        <dbReference type="Proteomes" id="UP000251889"/>
    </source>
</evidence>
<name>A0A364Y6K2_9BACT</name>
<accession>A0A364Y6K2</accession>
<sequence>MLKIFKKVAFYLVLAVFFLGVLLIWGTLRAQVFQLTLFLTGVLLLLTSGAIIFLTIARESGDGVDTHASIIQHLKKDGLQIDVDLTQCKVFSNGWTEREEKYDNMPRVAFMNAVSGNSESNFQEINVNQSVIVYATSIQGKTTTFVSPAIAKDKATLMMLLEMQRNTLLYVDPANHNIFYFDLAFLQ</sequence>
<dbReference type="AlphaFoldDB" id="A0A364Y6K2"/>
<keyword evidence="3" id="KW-1185">Reference proteome</keyword>
<dbReference type="Proteomes" id="UP000251889">
    <property type="component" value="Unassembled WGS sequence"/>
</dbReference>
<evidence type="ECO:0000313" key="2">
    <source>
        <dbReference type="EMBL" id="RAW01728.1"/>
    </source>
</evidence>
<dbReference type="RefSeq" id="WP_112746468.1">
    <property type="nucleotide sequence ID" value="NZ_QMFY01000003.1"/>
</dbReference>
<protein>
    <submittedName>
        <fullName evidence="2">Uncharacterized protein</fullName>
    </submittedName>
</protein>
<comment type="caution">
    <text evidence="2">The sequence shown here is derived from an EMBL/GenBank/DDBJ whole genome shotgun (WGS) entry which is preliminary data.</text>
</comment>
<proteinExistence type="predicted"/>
<evidence type="ECO:0000256" key="1">
    <source>
        <dbReference type="SAM" id="Phobius"/>
    </source>
</evidence>
<reference evidence="2 3" key="1">
    <citation type="submission" date="2018-06" db="EMBL/GenBank/DDBJ databases">
        <title>Chryseolinea flavus sp. nov., a member of the phylum Bacteroidetes isolated from soil.</title>
        <authorList>
            <person name="Li Y."/>
            <person name="Wang J."/>
        </authorList>
    </citation>
    <scope>NUCLEOTIDE SEQUENCE [LARGE SCALE GENOMIC DNA]</scope>
    <source>
        <strain evidence="2 3">SDU1-6</strain>
    </source>
</reference>
<feature type="transmembrane region" description="Helical" evidence="1">
    <location>
        <begin position="9"/>
        <end position="28"/>
    </location>
</feature>
<dbReference type="EMBL" id="QMFY01000003">
    <property type="protein sequence ID" value="RAW01728.1"/>
    <property type="molecule type" value="Genomic_DNA"/>
</dbReference>
<feature type="transmembrane region" description="Helical" evidence="1">
    <location>
        <begin position="34"/>
        <end position="57"/>
    </location>
</feature>
<organism evidence="2 3">
    <name type="scientific">Pseudochryseolinea flava</name>
    <dbReference type="NCBI Taxonomy" id="2059302"/>
    <lineage>
        <taxon>Bacteria</taxon>
        <taxon>Pseudomonadati</taxon>
        <taxon>Bacteroidota</taxon>
        <taxon>Cytophagia</taxon>
        <taxon>Cytophagales</taxon>
        <taxon>Fulvivirgaceae</taxon>
        <taxon>Pseudochryseolinea</taxon>
    </lineage>
</organism>
<dbReference type="OrthoDB" id="1044290at2"/>
<keyword evidence="1" id="KW-1133">Transmembrane helix</keyword>
<gene>
    <name evidence="2" type="ORF">DQQ10_08750</name>
</gene>
<keyword evidence="1" id="KW-0472">Membrane</keyword>